<evidence type="ECO:0000313" key="2">
    <source>
        <dbReference type="EMBL" id="EJK53157.1"/>
    </source>
</evidence>
<feature type="compositionally biased region" description="Pro residues" evidence="1">
    <location>
        <begin position="142"/>
        <end position="156"/>
    </location>
</feature>
<feature type="compositionally biased region" description="Basic and acidic residues" evidence="1">
    <location>
        <begin position="183"/>
        <end position="192"/>
    </location>
</feature>
<dbReference type="Gene3D" id="1.25.40.10">
    <property type="entry name" value="Tetratricopeptide repeat domain"/>
    <property type="match status" value="1"/>
</dbReference>
<dbReference type="InterPro" id="IPR011990">
    <property type="entry name" value="TPR-like_helical_dom_sf"/>
</dbReference>
<feature type="compositionally biased region" description="Low complexity" evidence="1">
    <location>
        <begin position="217"/>
        <end position="239"/>
    </location>
</feature>
<feature type="compositionally biased region" description="Polar residues" evidence="1">
    <location>
        <begin position="32"/>
        <end position="42"/>
    </location>
</feature>
<protein>
    <submittedName>
        <fullName evidence="2">Uncharacterized protein</fullName>
    </submittedName>
</protein>
<feature type="compositionally biased region" description="Basic and acidic residues" evidence="1">
    <location>
        <begin position="67"/>
        <end position="83"/>
    </location>
</feature>
<accession>K0S2Q2</accession>
<feature type="region of interest" description="Disordered" evidence="1">
    <location>
        <begin position="30"/>
        <end position="289"/>
    </location>
</feature>
<feature type="compositionally biased region" description="Basic and acidic residues" evidence="1">
    <location>
        <begin position="129"/>
        <end position="141"/>
    </location>
</feature>
<dbReference type="PANTHER" id="PTHR45011">
    <property type="entry name" value="DAP3-BINDING CELL DEATH ENHANCER 1"/>
    <property type="match status" value="1"/>
</dbReference>
<dbReference type="SUPFAM" id="SSF81901">
    <property type="entry name" value="HCP-like"/>
    <property type="match status" value="1"/>
</dbReference>
<dbReference type="OMA" id="AVWHAKA"/>
<comment type="caution">
    <text evidence="2">The sequence shown here is derived from an EMBL/GenBank/DDBJ whole genome shotgun (WGS) entry which is preliminary data.</text>
</comment>
<gene>
    <name evidence="2" type="ORF">THAOC_27462</name>
</gene>
<proteinExistence type="predicted"/>
<sequence>PTFAPLKPPLWVVRLARAPREVDCRIWAIASSPGTTVPPSSRSLEEVEPVTPGGGTSSPAVASGAVRPREWAESRVPPSDHRCLSLGPNGPNLRRSGPPVGSSPPGRRQADVPLAPRGQDAQRRSSPLRHIDGKELSRDPRSPTPNPAPSPAGPRPAHPHSPRPPPPIDDPRSCRSPPPATDRGVRGRRESVAWRVPPSTSDPPPRRGRDRTPPPTTWTTDRVSSPPASKSSASFSADATFGYPGSWGPCPQAHEPGGGATPAAGAGRARSRPTSRRRHGRGADEFRTRAAGGLHLPALLPADSVARGKELQLELWTEAALLGDLDAHFQLGRMYFCGEGVEKDEARGIRHWQHAAIQGHPESRCLLGYFEDKSGNHELAVQHLLISAKMGLQKSLNEIKGMFMKGHASKAHYAEALNGYQNALEETKSPQREEAKKFNGSD</sequence>
<dbReference type="SMART" id="SM00671">
    <property type="entry name" value="SEL1"/>
    <property type="match status" value="2"/>
</dbReference>
<dbReference type="Pfam" id="PF08238">
    <property type="entry name" value="Sel1"/>
    <property type="match status" value="2"/>
</dbReference>
<feature type="compositionally biased region" description="Low complexity" evidence="1">
    <location>
        <begin position="94"/>
        <end position="107"/>
    </location>
</feature>
<evidence type="ECO:0000313" key="3">
    <source>
        <dbReference type="Proteomes" id="UP000266841"/>
    </source>
</evidence>
<name>K0S2Q2_THAOC</name>
<feature type="non-terminal residue" evidence="2">
    <location>
        <position position="1"/>
    </location>
</feature>
<dbReference type="InterPro" id="IPR006597">
    <property type="entry name" value="Sel1-like"/>
</dbReference>
<dbReference type="PANTHER" id="PTHR45011:SF1">
    <property type="entry name" value="DAP3-BINDING CELL DEATH ENHANCER 1"/>
    <property type="match status" value="1"/>
</dbReference>
<dbReference type="AlphaFoldDB" id="K0S2Q2"/>
<evidence type="ECO:0000256" key="1">
    <source>
        <dbReference type="SAM" id="MobiDB-lite"/>
    </source>
</evidence>
<dbReference type="Proteomes" id="UP000266841">
    <property type="component" value="Unassembled WGS sequence"/>
</dbReference>
<organism evidence="2 3">
    <name type="scientific">Thalassiosira oceanica</name>
    <name type="common">Marine diatom</name>
    <dbReference type="NCBI Taxonomy" id="159749"/>
    <lineage>
        <taxon>Eukaryota</taxon>
        <taxon>Sar</taxon>
        <taxon>Stramenopiles</taxon>
        <taxon>Ochrophyta</taxon>
        <taxon>Bacillariophyta</taxon>
        <taxon>Coscinodiscophyceae</taxon>
        <taxon>Thalassiosirophycidae</taxon>
        <taxon>Thalassiosirales</taxon>
        <taxon>Thalassiosiraceae</taxon>
        <taxon>Thalassiosira</taxon>
    </lineage>
</organism>
<feature type="compositionally biased region" description="Basic residues" evidence="1">
    <location>
        <begin position="269"/>
        <end position="280"/>
    </location>
</feature>
<keyword evidence="3" id="KW-1185">Reference proteome</keyword>
<dbReference type="EMBL" id="AGNL01038361">
    <property type="protein sequence ID" value="EJK53157.1"/>
    <property type="molecule type" value="Genomic_DNA"/>
</dbReference>
<reference evidence="2 3" key="1">
    <citation type="journal article" date="2012" name="Genome Biol.">
        <title>Genome and low-iron response of an oceanic diatom adapted to chronic iron limitation.</title>
        <authorList>
            <person name="Lommer M."/>
            <person name="Specht M."/>
            <person name="Roy A.S."/>
            <person name="Kraemer L."/>
            <person name="Andreson R."/>
            <person name="Gutowska M.A."/>
            <person name="Wolf J."/>
            <person name="Bergner S.V."/>
            <person name="Schilhabel M.B."/>
            <person name="Klostermeier U.C."/>
            <person name="Beiko R.G."/>
            <person name="Rosenstiel P."/>
            <person name="Hippler M."/>
            <person name="Laroche J."/>
        </authorList>
    </citation>
    <scope>NUCLEOTIDE SEQUENCE [LARGE SCALE GENOMIC DNA]</scope>
    <source>
        <strain evidence="2 3">CCMP1005</strain>
    </source>
</reference>
<dbReference type="InterPro" id="IPR052748">
    <property type="entry name" value="ISR_Activator"/>
</dbReference>